<protein>
    <submittedName>
        <fullName evidence="2">Uncharacterized protein</fullName>
    </submittedName>
</protein>
<keyword evidence="3" id="KW-1185">Reference proteome</keyword>
<evidence type="ECO:0000313" key="3">
    <source>
        <dbReference type="Proteomes" id="UP001497472"/>
    </source>
</evidence>
<sequence>MKCAKLELQDRTKISTKEVTNERPRRFCERRLVDPNHQEDITWKNNLERFYYNGIENDDFCQAYISGRQKNAEDLFLSVQNLQFQGETRQGKRLRTSFKYKTLPHRRHRMFVKELVEDNCNESGRFSELTCYYYDDYAKYLLSNDRSRPSSGKSSSILYNFVNNPKDTGQPDKGKKCSKTIKTKLNLKKATDNVNVDVENKDKVENNNASDTKVAYRKSGKRKSLTISRTESPATLQVIRVDVVCNYSNSSSMSEYEDKKPTKTNDELKDKNNGIAKGRQSHFANKYLLTNSVKTLDEKAGGARVTLLCKTFKLADRSRIFAESKAKPLRMKP</sequence>
<evidence type="ECO:0000313" key="2">
    <source>
        <dbReference type="EMBL" id="CAK1554797.1"/>
    </source>
</evidence>
<dbReference type="Proteomes" id="UP001497472">
    <property type="component" value="Unassembled WGS sequence"/>
</dbReference>
<evidence type="ECO:0000256" key="1">
    <source>
        <dbReference type="SAM" id="MobiDB-lite"/>
    </source>
</evidence>
<gene>
    <name evidence="2" type="ORF">LNINA_LOCUS13662</name>
</gene>
<dbReference type="EMBL" id="CAVLEF010000279">
    <property type="protein sequence ID" value="CAK1554797.1"/>
    <property type="molecule type" value="Genomic_DNA"/>
</dbReference>
<dbReference type="AlphaFoldDB" id="A0AAV1JZ32"/>
<comment type="caution">
    <text evidence="2">The sequence shown here is derived from an EMBL/GenBank/DDBJ whole genome shotgun (WGS) entry which is preliminary data.</text>
</comment>
<feature type="region of interest" description="Disordered" evidence="1">
    <location>
        <begin position="251"/>
        <end position="274"/>
    </location>
</feature>
<accession>A0AAV1JZ32</accession>
<reference evidence="2 3" key="1">
    <citation type="submission" date="2023-11" db="EMBL/GenBank/DDBJ databases">
        <authorList>
            <person name="Okamura Y."/>
        </authorList>
    </citation>
    <scope>NUCLEOTIDE SEQUENCE [LARGE SCALE GENOMIC DNA]</scope>
</reference>
<organism evidence="2 3">
    <name type="scientific">Leptosia nina</name>
    <dbReference type="NCBI Taxonomy" id="320188"/>
    <lineage>
        <taxon>Eukaryota</taxon>
        <taxon>Metazoa</taxon>
        <taxon>Ecdysozoa</taxon>
        <taxon>Arthropoda</taxon>
        <taxon>Hexapoda</taxon>
        <taxon>Insecta</taxon>
        <taxon>Pterygota</taxon>
        <taxon>Neoptera</taxon>
        <taxon>Endopterygota</taxon>
        <taxon>Lepidoptera</taxon>
        <taxon>Glossata</taxon>
        <taxon>Ditrysia</taxon>
        <taxon>Papilionoidea</taxon>
        <taxon>Pieridae</taxon>
        <taxon>Pierinae</taxon>
        <taxon>Leptosia</taxon>
    </lineage>
</organism>
<proteinExistence type="predicted"/>
<feature type="compositionally biased region" description="Basic and acidic residues" evidence="1">
    <location>
        <begin position="256"/>
        <end position="272"/>
    </location>
</feature>
<name>A0AAV1JZ32_9NEOP</name>